<keyword evidence="10" id="KW-1185">Reference proteome</keyword>
<dbReference type="Gene3D" id="1.10.1370.20">
    <property type="entry name" value="Oligoendopeptidase f, C-terminal domain"/>
    <property type="match status" value="1"/>
</dbReference>
<comment type="caution">
    <text evidence="9">The sequence shown here is derived from an EMBL/GenBank/DDBJ whole genome shotgun (WGS) entry which is preliminary data.</text>
</comment>
<feature type="domain" description="Oligopeptidase F N-terminal" evidence="8">
    <location>
        <begin position="114"/>
        <end position="181"/>
    </location>
</feature>
<organism evidence="9 10">
    <name type="scientific">candidate division CSSED10-310 bacterium</name>
    <dbReference type="NCBI Taxonomy" id="2855610"/>
    <lineage>
        <taxon>Bacteria</taxon>
        <taxon>Bacteria division CSSED10-310</taxon>
    </lineage>
</organism>
<keyword evidence="1 6" id="KW-0645">Protease</keyword>
<dbReference type="Gene3D" id="1.20.140.70">
    <property type="entry name" value="Oligopeptidase f, N-terminal domain"/>
    <property type="match status" value="1"/>
</dbReference>
<comment type="cofactor">
    <cofactor evidence="6">
        <name>Zn(2+)</name>
        <dbReference type="ChEBI" id="CHEBI:29105"/>
    </cofactor>
    <text evidence="6">Binds 1 zinc ion.</text>
</comment>
<keyword evidence="2 6" id="KW-0479">Metal-binding</keyword>
<evidence type="ECO:0000259" key="8">
    <source>
        <dbReference type="Pfam" id="PF08439"/>
    </source>
</evidence>
<dbReference type="Proteomes" id="UP001594351">
    <property type="component" value="Unassembled WGS sequence"/>
</dbReference>
<dbReference type="Pfam" id="PF01432">
    <property type="entry name" value="Peptidase_M3"/>
    <property type="match status" value="1"/>
</dbReference>
<dbReference type="InterPro" id="IPR001567">
    <property type="entry name" value="Pept_M3A_M3B_dom"/>
</dbReference>
<evidence type="ECO:0000256" key="4">
    <source>
        <dbReference type="ARBA" id="ARBA00022833"/>
    </source>
</evidence>
<evidence type="ECO:0000256" key="5">
    <source>
        <dbReference type="ARBA" id="ARBA00023049"/>
    </source>
</evidence>
<keyword evidence="3 6" id="KW-0378">Hydrolase</keyword>
<sequence>MEKAQGVTWDLSFLYTSVNDARIDQDFEKIRNLSEAFVNNYQGKIAVASLCPTFLLKALQDGEEIFSFLLKPYIYSILLYSENTTNNEAQSLKARTENEFLAINNMLAFFENIELLNIPEDTFQDLIQAPQLEHYKYWLINRRLWKPYTRSEAEEQVLNLKNRTGRYALIELYHEFCDHLRFPFTVDGTVKQLSEAELASYHHSDDQLLRQQVLQTSAAVYKNNSLVITSIFNALINDHYQECQLRNISDVMLPAYLRDDVSAQMIEAMIEVVEARTQLVTRYYKLKAQLLNLPQLEACDIHVPLGEKITISFTQARETILEAFDEFDTEFGERARTFLTRKLIEAESRPEKQSAAFCVPLVPCLQPVIFLNYNDTVTNMFSLAHELGHALHYFYAGEQQTLFTYDVSQAIAESASIFCTLLVTDKLVTDSKDVAMKKKCLALQIEDIINSTYLQILYILFEKQAHKMALTKKLSADELTELWDHLKRKLYQDSVKPSPFKGYGWMGMRYFFSHHFLCTIYAFGQLFAIGLYQQYLDDREEFIPKYKDLLRTGGKLPPRLLAEKMGLDLTEASFWQNGFHYLETLMNDLEKIVTTA</sequence>
<evidence type="ECO:0000313" key="9">
    <source>
        <dbReference type="EMBL" id="MFC1850219.1"/>
    </source>
</evidence>
<evidence type="ECO:0000256" key="3">
    <source>
        <dbReference type="ARBA" id="ARBA00022801"/>
    </source>
</evidence>
<dbReference type="InterPro" id="IPR042088">
    <property type="entry name" value="OligoPept_F_C"/>
</dbReference>
<evidence type="ECO:0000313" key="10">
    <source>
        <dbReference type="Proteomes" id="UP001594351"/>
    </source>
</evidence>
<dbReference type="Pfam" id="PF08439">
    <property type="entry name" value="Peptidase_M3_N"/>
    <property type="match status" value="1"/>
</dbReference>
<dbReference type="InterPro" id="IPR013647">
    <property type="entry name" value="OligopepF_N_dom"/>
</dbReference>
<keyword evidence="5 6" id="KW-0482">Metalloprotease</keyword>
<accession>A0ABV6YVI7</accession>
<dbReference type="SUPFAM" id="SSF55486">
    <property type="entry name" value="Metalloproteases ('zincins'), catalytic domain"/>
    <property type="match status" value="1"/>
</dbReference>
<evidence type="ECO:0000256" key="6">
    <source>
        <dbReference type="RuleBase" id="RU003435"/>
    </source>
</evidence>
<comment type="similarity">
    <text evidence="6">Belongs to the peptidase M3 family.</text>
</comment>
<dbReference type="EMBL" id="JBHPBY010000084">
    <property type="protein sequence ID" value="MFC1850219.1"/>
    <property type="molecule type" value="Genomic_DNA"/>
</dbReference>
<feature type="domain" description="Peptidase M3A/M3B catalytic" evidence="7">
    <location>
        <begin position="201"/>
        <end position="579"/>
    </location>
</feature>
<evidence type="ECO:0000259" key="7">
    <source>
        <dbReference type="Pfam" id="PF01432"/>
    </source>
</evidence>
<name>A0ABV6YVI7_UNCC1</name>
<protein>
    <submittedName>
        <fullName evidence="9">M3 family metallopeptidase</fullName>
    </submittedName>
</protein>
<keyword evidence="4 6" id="KW-0862">Zinc</keyword>
<evidence type="ECO:0000256" key="1">
    <source>
        <dbReference type="ARBA" id="ARBA00022670"/>
    </source>
</evidence>
<evidence type="ECO:0000256" key="2">
    <source>
        <dbReference type="ARBA" id="ARBA00022723"/>
    </source>
</evidence>
<gene>
    <name evidence="9" type="ORF">ACFL27_08515</name>
</gene>
<proteinExistence type="inferred from homology"/>
<reference evidence="9 10" key="1">
    <citation type="submission" date="2024-09" db="EMBL/GenBank/DDBJ databases">
        <title>Laminarin stimulates single cell rates of sulfate reduction while oxygen inhibits transcriptomic activity in coastal marine sediment.</title>
        <authorList>
            <person name="Lindsay M."/>
            <person name="Orcutt B."/>
            <person name="Emerson D."/>
            <person name="Stepanauskas R."/>
            <person name="D'Angelo T."/>
        </authorList>
    </citation>
    <scope>NUCLEOTIDE SEQUENCE [LARGE SCALE GENOMIC DNA]</scope>
    <source>
        <strain evidence="9">SAG AM-311-K15</strain>
    </source>
</reference>